<protein>
    <submittedName>
        <fullName evidence="1">Uncharacterized protein</fullName>
    </submittedName>
</protein>
<sequence>MPPNTIMSFTLARHPSAKHVIRKNILKIVINEFRPAKHLKWQLNYSEDGPKPLITETKGDLMGVKALFLIDMLPHDGHPRRGHNHEYFMKVA</sequence>
<gene>
    <name evidence="1" type="ORF">CEXT_307441</name>
</gene>
<accession>A0AAV4XB52</accession>
<dbReference type="EMBL" id="BPLR01000102">
    <property type="protein sequence ID" value="GIY92141.1"/>
    <property type="molecule type" value="Genomic_DNA"/>
</dbReference>
<name>A0AAV4XB52_CAEEX</name>
<proteinExistence type="predicted"/>
<keyword evidence="2" id="KW-1185">Reference proteome</keyword>
<comment type="caution">
    <text evidence="1">The sequence shown here is derived from an EMBL/GenBank/DDBJ whole genome shotgun (WGS) entry which is preliminary data.</text>
</comment>
<reference evidence="1 2" key="1">
    <citation type="submission" date="2021-06" db="EMBL/GenBank/DDBJ databases">
        <title>Caerostris extrusa draft genome.</title>
        <authorList>
            <person name="Kono N."/>
            <person name="Arakawa K."/>
        </authorList>
    </citation>
    <scope>NUCLEOTIDE SEQUENCE [LARGE SCALE GENOMIC DNA]</scope>
</reference>
<evidence type="ECO:0000313" key="2">
    <source>
        <dbReference type="Proteomes" id="UP001054945"/>
    </source>
</evidence>
<dbReference type="Proteomes" id="UP001054945">
    <property type="component" value="Unassembled WGS sequence"/>
</dbReference>
<dbReference type="AlphaFoldDB" id="A0AAV4XB52"/>
<evidence type="ECO:0000313" key="1">
    <source>
        <dbReference type="EMBL" id="GIY92141.1"/>
    </source>
</evidence>
<organism evidence="1 2">
    <name type="scientific">Caerostris extrusa</name>
    <name type="common">Bark spider</name>
    <name type="synonym">Caerostris bankana</name>
    <dbReference type="NCBI Taxonomy" id="172846"/>
    <lineage>
        <taxon>Eukaryota</taxon>
        <taxon>Metazoa</taxon>
        <taxon>Ecdysozoa</taxon>
        <taxon>Arthropoda</taxon>
        <taxon>Chelicerata</taxon>
        <taxon>Arachnida</taxon>
        <taxon>Araneae</taxon>
        <taxon>Araneomorphae</taxon>
        <taxon>Entelegynae</taxon>
        <taxon>Araneoidea</taxon>
        <taxon>Araneidae</taxon>
        <taxon>Caerostris</taxon>
    </lineage>
</organism>